<organism evidence="1 2">
    <name type="scientific">Aliiglaciecola lipolytica E3</name>
    <dbReference type="NCBI Taxonomy" id="1127673"/>
    <lineage>
        <taxon>Bacteria</taxon>
        <taxon>Pseudomonadati</taxon>
        <taxon>Pseudomonadota</taxon>
        <taxon>Gammaproteobacteria</taxon>
        <taxon>Alteromonadales</taxon>
        <taxon>Alteromonadaceae</taxon>
        <taxon>Aliiglaciecola</taxon>
    </lineage>
</organism>
<sequence>MHGTRQMAVNIGNLDKSRPWAQLSCLFGECLLPPSTFNMFVKQSKIRKEMGLQALAIVILDTDIMNTIKQQLTSAYQEVGIEHAFFTSIDEAIQWLEQQHIELDSQFITQFYNDHPL</sequence>
<accession>K6X1Z1</accession>
<gene>
    <name evidence="1" type="ORF">GLIP_2051</name>
</gene>
<protein>
    <recommendedName>
        <fullName evidence="3">STAS/SEC14 domain-containing protein</fullName>
    </recommendedName>
</protein>
<dbReference type="EMBL" id="BAEN01000038">
    <property type="protein sequence ID" value="GAC14679.1"/>
    <property type="molecule type" value="Genomic_DNA"/>
</dbReference>
<comment type="caution">
    <text evidence="1">The sequence shown here is derived from an EMBL/GenBank/DDBJ whole genome shotgun (WGS) entry which is preliminary data.</text>
</comment>
<evidence type="ECO:0000313" key="2">
    <source>
        <dbReference type="Proteomes" id="UP000006334"/>
    </source>
</evidence>
<evidence type="ECO:0008006" key="3">
    <source>
        <dbReference type="Google" id="ProtNLM"/>
    </source>
</evidence>
<proteinExistence type="predicted"/>
<reference evidence="1 2" key="1">
    <citation type="journal article" date="2017" name="Antonie Van Leeuwenhoek">
        <title>Rhizobium rhizosphaerae sp. nov., a novel species isolated from rice rhizosphere.</title>
        <authorList>
            <person name="Zhao J.J."/>
            <person name="Zhang J."/>
            <person name="Zhang R.J."/>
            <person name="Zhang C.W."/>
            <person name="Yin H.Q."/>
            <person name="Zhang X.X."/>
        </authorList>
    </citation>
    <scope>NUCLEOTIDE SEQUENCE [LARGE SCALE GENOMIC DNA]</scope>
    <source>
        <strain evidence="1 2">E3</strain>
    </source>
</reference>
<dbReference type="STRING" id="1127673.GLIP_2051"/>
<keyword evidence="2" id="KW-1185">Reference proteome</keyword>
<dbReference type="Proteomes" id="UP000006334">
    <property type="component" value="Unassembled WGS sequence"/>
</dbReference>
<evidence type="ECO:0000313" key="1">
    <source>
        <dbReference type="EMBL" id="GAC14679.1"/>
    </source>
</evidence>
<dbReference type="AlphaFoldDB" id="K6X1Z1"/>
<name>K6X1Z1_9ALTE</name>